<organism evidence="3 4">
    <name type="scientific">Candidatus Saganbacteria bacterium</name>
    <dbReference type="NCBI Taxonomy" id="2575572"/>
    <lineage>
        <taxon>Bacteria</taxon>
        <taxon>Bacillati</taxon>
        <taxon>Saganbacteria</taxon>
    </lineage>
</organism>
<keyword evidence="2" id="KW-0472">Membrane</keyword>
<dbReference type="AlphaFoldDB" id="A0A833L304"/>
<accession>A0A833L304</accession>
<evidence type="ECO:0000313" key="3">
    <source>
        <dbReference type="EMBL" id="KAF0133567.1"/>
    </source>
</evidence>
<sequence>MSMPTTNSVSKPVATRPVPASIPSSSPAIQSSITVEQVESQLNANVDYSSFDKLPQKVQGLINQLLSDTSIPIFEGWYKILLAEKDRIFASPANGTKKSQIIRLIQFLTLLAFGVKHGLASKEFINSLFAGLFDAKKKNESSDKLEAVYNKLVRFFKYQAQIASNFKNCAFDMNVVDDSSGTIDKSQKFYPAEEKHFFAYLKKIKIVPFSSLFTSHSSSIIILPPQINFLRNWIAFNLPENKVIEILPGMLRNNNLDKLLKNEDGSFNVIKTMIDDQADKNKIDAVRKIIASPIYDPVVARIGELLAKIKDSNSKGKVYFFQFGADNKGLWDADFQKAYARFLKDHAPGLKPYIIMKQHLEKLYEIARAQAQKEVNSAKTFLQRFSNTWQQKYVGNFTRFRGTYDFVDCLKKLRICGQEITNVLGNQPVDSINIEKLIQVLSLLRKFEALKRPFLEYNFALLVPKKVLLIVLDYNGTPVGTVKKTTAIENNWNKIKHLFNEKEQDVTKPYIRFLTFNPEIVESAINSLTISKGLKSILQQALKLRTLGKFEEIKQAIERAPINIQVINTPNNIEQFMGSVPDSYQSRLYENKNANLLVQVVVQPDGKMTILLKKKWKGERLQRIAAWKSPAIGKNWRLQNIFNETFMQALKVPVGRLHVVSPNQNEKVGIILDNKLACNDCTTISLPAFYQQLAFLQDNFLGPVITTSIFRGSQLDAVVTLSPRKAPPNFRPYLYTLGGVVLAGIGATTVFASLAVMNLSDLLRTQDYGERVDRYWKYDLNRNIAIGCGIGTGGILAGLIVLGLLSTRKVIQPQPQIVYSVTIFRK</sequence>
<reference evidence="3 4" key="1">
    <citation type="submission" date="2019-12" db="EMBL/GenBank/DDBJ databases">
        <authorList>
            <person name="Wolfe R."/>
            <person name="Danczak R."/>
            <person name="Wilkins M."/>
        </authorList>
    </citation>
    <scope>NUCLEOTIDE SEQUENCE [LARGE SCALE GENOMIC DNA]</scope>
    <source>
        <strain evidence="3">X2_MaxBin.013</strain>
    </source>
</reference>
<comment type="caution">
    <text evidence="3">The sequence shown here is derived from an EMBL/GenBank/DDBJ whole genome shotgun (WGS) entry which is preliminary data.</text>
</comment>
<evidence type="ECO:0000256" key="2">
    <source>
        <dbReference type="SAM" id="Phobius"/>
    </source>
</evidence>
<feature type="compositionally biased region" description="Polar residues" evidence="1">
    <location>
        <begin position="1"/>
        <end position="10"/>
    </location>
</feature>
<evidence type="ECO:0000256" key="1">
    <source>
        <dbReference type="SAM" id="MobiDB-lite"/>
    </source>
</evidence>
<keyword evidence="2" id="KW-0812">Transmembrane</keyword>
<keyword evidence="2" id="KW-1133">Transmembrane helix</keyword>
<feature type="transmembrane region" description="Helical" evidence="2">
    <location>
        <begin position="784"/>
        <end position="805"/>
    </location>
</feature>
<dbReference type="EMBL" id="WPAF01000023">
    <property type="protein sequence ID" value="KAF0133567.1"/>
    <property type="molecule type" value="Genomic_DNA"/>
</dbReference>
<gene>
    <name evidence="3" type="ORF">FD145_1236</name>
</gene>
<name>A0A833L304_UNCSA</name>
<feature type="transmembrane region" description="Helical" evidence="2">
    <location>
        <begin position="733"/>
        <end position="756"/>
    </location>
</feature>
<proteinExistence type="predicted"/>
<protein>
    <submittedName>
        <fullName evidence="3">Uncharacterized protein</fullName>
    </submittedName>
</protein>
<dbReference type="Proteomes" id="UP000488506">
    <property type="component" value="Unassembled WGS sequence"/>
</dbReference>
<feature type="region of interest" description="Disordered" evidence="1">
    <location>
        <begin position="1"/>
        <end position="26"/>
    </location>
</feature>
<evidence type="ECO:0000313" key="4">
    <source>
        <dbReference type="Proteomes" id="UP000488506"/>
    </source>
</evidence>